<dbReference type="Gene3D" id="2.160.10.10">
    <property type="entry name" value="Hexapeptide repeat proteins"/>
    <property type="match status" value="1"/>
</dbReference>
<dbReference type="GO" id="GO:0005737">
    <property type="term" value="C:cytoplasm"/>
    <property type="evidence" value="ECO:0000318"/>
    <property type="project" value="GO_Central"/>
</dbReference>
<dbReference type="RefSeq" id="XP_016746844.1">
    <property type="nucleotide sequence ID" value="XM_016891355.2"/>
</dbReference>
<evidence type="ECO:0000256" key="1">
    <source>
        <dbReference type="ARBA" id="ARBA00007274"/>
    </source>
</evidence>
<dbReference type="CDD" id="cd06428">
    <property type="entry name" value="M1P_guanylylT_A_like_N"/>
    <property type="match status" value="1"/>
</dbReference>
<dbReference type="OrthoDB" id="285674at2759"/>
<proteinExistence type="inferred from homology"/>
<dbReference type="KEGG" id="ghi:107955565"/>
<dbReference type="InterPro" id="IPR050486">
    <property type="entry name" value="Mannose-1P_guanyltransferase"/>
</dbReference>
<sequence>MEKVVAVIMVGGPTKGTRFRPLSFNTPKPLFPLAGQPMVHHPISACKRIPNLAQIFLIGFYEEREFTLYVSSISNELKIPVRYLKEDKPHGSAGGLYYFRNIIMEDNPSHIFLLNCDVCCSFPLTDMLEAHKRYSGMGTVLVIKVSAESASQFGELVADPITKELLHYTEKPETFVSDLINCGVYVFTPDIFTAIQEVSTHREDQANLRHLTSFETLQSPTSRALPQDFVRLDQDILSPFAGKKQLYTYETMDFWEQIKTPGMSLKCSGLYLAQFRYTSPDLLAGGDGTKSASIVGDVYVHPSAKVHPTAKIGANVSISANVRVGAGVRLIGCIILDDVEVQENAVVINSIVGWKSSIGKWSRVQADGDYNAKLGITILGEAVIVEDEVVVINSIVLPNKTLNVSVQDEIIL</sequence>
<evidence type="ECO:0000259" key="3">
    <source>
        <dbReference type="Pfam" id="PF25087"/>
    </source>
</evidence>
<evidence type="ECO:0000313" key="5">
    <source>
        <dbReference type="RefSeq" id="XP_016746844.1"/>
    </source>
</evidence>
<name>A0A1U8P9C3_GOSHI</name>
<reference evidence="4" key="1">
    <citation type="journal article" date="2020" name="Nat. Genet.">
        <title>Genomic diversifications of five Gossypium allopolyploid species and their impact on cotton improvement.</title>
        <authorList>
            <person name="Chen Z.J."/>
            <person name="Sreedasyam A."/>
            <person name="Ando A."/>
            <person name="Song Q."/>
            <person name="De Santiago L.M."/>
            <person name="Hulse-Kemp A.M."/>
            <person name="Ding M."/>
            <person name="Ye W."/>
            <person name="Kirkbride R.C."/>
            <person name="Jenkins J."/>
            <person name="Plott C."/>
            <person name="Lovell J."/>
            <person name="Lin Y.M."/>
            <person name="Vaughn R."/>
            <person name="Liu B."/>
            <person name="Simpson S."/>
            <person name="Scheffler B.E."/>
            <person name="Wen L."/>
            <person name="Saski C.A."/>
            <person name="Grover C.E."/>
            <person name="Hu G."/>
            <person name="Conover J.L."/>
            <person name="Carlson J.W."/>
            <person name="Shu S."/>
            <person name="Boston L.B."/>
            <person name="Williams M."/>
            <person name="Peterson D.G."/>
            <person name="McGee K."/>
            <person name="Jones D.C."/>
            <person name="Wendel J.F."/>
            <person name="Stelly D.M."/>
            <person name="Grimwood J."/>
            <person name="Schmutz J."/>
        </authorList>
    </citation>
    <scope>NUCLEOTIDE SEQUENCE [LARGE SCALE GENOMIC DNA]</scope>
    <source>
        <strain evidence="4">cv. TM-1</strain>
    </source>
</reference>
<dbReference type="Proteomes" id="UP000818029">
    <property type="component" value="Chromosome A07"/>
</dbReference>
<dbReference type="FunFam" id="3.90.550.10:FF:000071">
    <property type="entry name" value="Mannose-1-phosphate guanyltransferase alpha"/>
    <property type="match status" value="1"/>
</dbReference>
<dbReference type="InterPro" id="IPR056729">
    <property type="entry name" value="GMPPB_C"/>
</dbReference>
<dbReference type="InterPro" id="IPR029044">
    <property type="entry name" value="Nucleotide-diphossugar_trans"/>
</dbReference>
<gene>
    <name evidence="5" type="primary">LOC107955565</name>
</gene>
<feature type="domain" description="Mannose-1-phosphate guanyltransferase C-terminal" evidence="3">
    <location>
        <begin position="294"/>
        <end position="411"/>
    </location>
</feature>
<dbReference type="FunFam" id="2.160.10.10:FF:000030">
    <property type="entry name" value="Putative GDP-mannose pyrophosphorylase"/>
    <property type="match status" value="1"/>
</dbReference>
<dbReference type="Pfam" id="PF25087">
    <property type="entry name" value="GMPPB_C"/>
    <property type="match status" value="1"/>
</dbReference>
<feature type="domain" description="Nucleotidyl transferase" evidence="2">
    <location>
        <begin position="6"/>
        <end position="203"/>
    </location>
</feature>
<dbReference type="GeneID" id="107955565"/>
<dbReference type="SUPFAM" id="SSF53448">
    <property type="entry name" value="Nucleotide-diphospho-sugar transferases"/>
    <property type="match status" value="1"/>
</dbReference>
<evidence type="ECO:0000259" key="2">
    <source>
        <dbReference type="Pfam" id="PF00483"/>
    </source>
</evidence>
<accession>A0A1U8P9C3</accession>
<dbReference type="PaxDb" id="3635-A0A1U8P9C3"/>
<protein>
    <submittedName>
        <fullName evidence="5">Mannose-1-phosphate guanyltransferase alpha isoform X1</fullName>
    </submittedName>
</protein>
<dbReference type="Pfam" id="PF00483">
    <property type="entry name" value="NTP_transferase"/>
    <property type="match status" value="1"/>
</dbReference>
<dbReference type="PANTHER" id="PTHR22572">
    <property type="entry name" value="SUGAR-1-PHOSPHATE GUANYL TRANSFERASE"/>
    <property type="match status" value="1"/>
</dbReference>
<dbReference type="Gene3D" id="3.90.550.10">
    <property type="entry name" value="Spore Coat Polysaccharide Biosynthesis Protein SpsA, Chain A"/>
    <property type="match status" value="1"/>
</dbReference>
<comment type="similarity">
    <text evidence="1">Belongs to the transferase hexapeptide repeat family.</text>
</comment>
<reference evidence="5" key="2">
    <citation type="submission" date="2025-08" db="UniProtKB">
        <authorList>
            <consortium name="RefSeq"/>
        </authorList>
    </citation>
    <scope>IDENTIFICATION</scope>
</reference>
<dbReference type="GO" id="GO:0016779">
    <property type="term" value="F:nucleotidyltransferase activity"/>
    <property type="evidence" value="ECO:0007669"/>
    <property type="project" value="UniProtKB-KW"/>
</dbReference>
<keyword evidence="4" id="KW-1185">Reference proteome</keyword>
<evidence type="ECO:0000313" key="4">
    <source>
        <dbReference type="Proteomes" id="UP000818029"/>
    </source>
</evidence>
<organism evidence="4 5">
    <name type="scientific">Gossypium hirsutum</name>
    <name type="common">Upland cotton</name>
    <name type="synonym">Gossypium mexicanum</name>
    <dbReference type="NCBI Taxonomy" id="3635"/>
    <lineage>
        <taxon>Eukaryota</taxon>
        <taxon>Viridiplantae</taxon>
        <taxon>Streptophyta</taxon>
        <taxon>Embryophyta</taxon>
        <taxon>Tracheophyta</taxon>
        <taxon>Spermatophyta</taxon>
        <taxon>Magnoliopsida</taxon>
        <taxon>eudicotyledons</taxon>
        <taxon>Gunneridae</taxon>
        <taxon>Pentapetalae</taxon>
        <taxon>rosids</taxon>
        <taxon>malvids</taxon>
        <taxon>Malvales</taxon>
        <taxon>Malvaceae</taxon>
        <taxon>Malvoideae</taxon>
        <taxon>Gossypium</taxon>
    </lineage>
</organism>
<dbReference type="InterPro" id="IPR005835">
    <property type="entry name" value="NTP_transferase_dom"/>
</dbReference>
<dbReference type="AlphaFoldDB" id="A0A1U8P9C3"/>
<dbReference type="STRING" id="3635.A0A1U8P9C3"/>